<proteinExistence type="predicted"/>
<feature type="region of interest" description="Disordered" evidence="1">
    <location>
        <begin position="25"/>
        <end position="61"/>
    </location>
</feature>
<evidence type="ECO:0000313" key="3">
    <source>
        <dbReference type="Proteomes" id="UP000054047"/>
    </source>
</evidence>
<protein>
    <submittedName>
        <fullName evidence="2">Uncharacterized protein</fullName>
    </submittedName>
</protein>
<name>A0A0C2D692_9BILA</name>
<organism evidence="2 3">
    <name type="scientific">Ancylostoma duodenale</name>
    <dbReference type="NCBI Taxonomy" id="51022"/>
    <lineage>
        <taxon>Eukaryota</taxon>
        <taxon>Metazoa</taxon>
        <taxon>Ecdysozoa</taxon>
        <taxon>Nematoda</taxon>
        <taxon>Chromadorea</taxon>
        <taxon>Rhabditida</taxon>
        <taxon>Rhabditina</taxon>
        <taxon>Rhabditomorpha</taxon>
        <taxon>Strongyloidea</taxon>
        <taxon>Ancylostomatidae</taxon>
        <taxon>Ancylostomatinae</taxon>
        <taxon>Ancylostoma</taxon>
    </lineage>
</organism>
<evidence type="ECO:0000313" key="2">
    <source>
        <dbReference type="EMBL" id="KIH57637.1"/>
    </source>
</evidence>
<dbReference type="Proteomes" id="UP000054047">
    <property type="component" value="Unassembled WGS sequence"/>
</dbReference>
<gene>
    <name evidence="2" type="ORF">ANCDUO_12170</name>
</gene>
<keyword evidence="3" id="KW-1185">Reference proteome</keyword>
<dbReference type="AlphaFoldDB" id="A0A0C2D692"/>
<reference evidence="2 3" key="1">
    <citation type="submission" date="2013-12" db="EMBL/GenBank/DDBJ databases">
        <title>Draft genome of the parsitic nematode Ancylostoma duodenale.</title>
        <authorList>
            <person name="Mitreva M."/>
        </authorList>
    </citation>
    <scope>NUCLEOTIDE SEQUENCE [LARGE SCALE GENOMIC DNA]</scope>
    <source>
        <strain evidence="2 3">Zhejiang</strain>
    </source>
</reference>
<sequence length="61" mass="6462">MGKHVHLVCSQGCETLCALAIEVSNRKDGDGKPNSGKLRNPHANPQGTNFGHFRHSPLAAG</sequence>
<evidence type="ECO:0000256" key="1">
    <source>
        <dbReference type="SAM" id="MobiDB-lite"/>
    </source>
</evidence>
<accession>A0A0C2D692</accession>
<dbReference type="EMBL" id="KN734121">
    <property type="protein sequence ID" value="KIH57637.1"/>
    <property type="molecule type" value="Genomic_DNA"/>
</dbReference>